<dbReference type="PROSITE" id="PS00457">
    <property type="entry name" value="NA_SOLUT_SYMP_2"/>
    <property type="match status" value="1"/>
</dbReference>
<organism evidence="15 16">
    <name type="scientific">Desulfofundulus luciae</name>
    <dbReference type="NCBI Taxonomy" id="74702"/>
    <lineage>
        <taxon>Bacteria</taxon>
        <taxon>Bacillati</taxon>
        <taxon>Bacillota</taxon>
        <taxon>Clostridia</taxon>
        <taxon>Eubacteriales</taxon>
        <taxon>Peptococcaceae</taxon>
        <taxon>Desulfofundulus</taxon>
    </lineage>
</organism>
<evidence type="ECO:0000313" key="15">
    <source>
        <dbReference type="EMBL" id="MDQ0287300.1"/>
    </source>
</evidence>
<feature type="transmembrane region" description="Helical" evidence="14">
    <location>
        <begin position="156"/>
        <end position="178"/>
    </location>
</feature>
<keyword evidence="7 14" id="KW-1133">Transmembrane helix</keyword>
<feature type="transmembrane region" description="Helical" evidence="14">
    <location>
        <begin position="6"/>
        <end position="23"/>
    </location>
</feature>
<evidence type="ECO:0000256" key="1">
    <source>
        <dbReference type="ARBA" id="ARBA00004651"/>
    </source>
</evidence>
<evidence type="ECO:0000256" key="10">
    <source>
        <dbReference type="ARBA" id="ARBA00023136"/>
    </source>
</evidence>
<dbReference type="PANTHER" id="PTHR48086">
    <property type="entry name" value="SODIUM/PROLINE SYMPORTER-RELATED"/>
    <property type="match status" value="1"/>
</dbReference>
<keyword evidence="16" id="KW-1185">Reference proteome</keyword>
<comment type="similarity">
    <text evidence="2 13">Belongs to the sodium:solute symporter (SSF) (TC 2.A.21) family.</text>
</comment>
<dbReference type="NCBIfam" id="TIGR00813">
    <property type="entry name" value="sss"/>
    <property type="match status" value="1"/>
</dbReference>
<evidence type="ECO:0000256" key="2">
    <source>
        <dbReference type="ARBA" id="ARBA00006434"/>
    </source>
</evidence>
<name>A0ABU0B3K5_9FIRM</name>
<evidence type="ECO:0000313" key="16">
    <source>
        <dbReference type="Proteomes" id="UP001225644"/>
    </source>
</evidence>
<feature type="transmembrane region" description="Helical" evidence="14">
    <location>
        <begin position="386"/>
        <end position="410"/>
    </location>
</feature>
<evidence type="ECO:0000256" key="13">
    <source>
        <dbReference type="RuleBase" id="RU362091"/>
    </source>
</evidence>
<feature type="transmembrane region" description="Helical" evidence="14">
    <location>
        <begin position="44"/>
        <end position="68"/>
    </location>
</feature>
<feature type="transmembrane region" description="Helical" evidence="14">
    <location>
        <begin position="441"/>
        <end position="462"/>
    </location>
</feature>
<comment type="caution">
    <text evidence="15">The sequence shown here is derived from an EMBL/GenBank/DDBJ whole genome shotgun (WGS) entry which is preliminary data.</text>
</comment>
<evidence type="ECO:0000256" key="3">
    <source>
        <dbReference type="ARBA" id="ARBA00022448"/>
    </source>
</evidence>
<keyword evidence="3" id="KW-0813">Transport</keyword>
<dbReference type="RefSeq" id="WP_307403165.1">
    <property type="nucleotide sequence ID" value="NZ_JAUSUX010000023.1"/>
</dbReference>
<evidence type="ECO:0000256" key="11">
    <source>
        <dbReference type="ARBA" id="ARBA00023201"/>
    </source>
</evidence>
<feature type="transmembrane region" description="Helical" evidence="14">
    <location>
        <begin position="317"/>
        <end position="342"/>
    </location>
</feature>
<evidence type="ECO:0000256" key="12">
    <source>
        <dbReference type="ARBA" id="ARBA00033708"/>
    </source>
</evidence>
<keyword evidence="11" id="KW-0739">Sodium transport</keyword>
<sequence>MHGVELGVVILYFLTMLLIGWWFRWASTRSEASFWVAERSVGALVNGVAIFSAIGSAATFMGFVAVGYVYGLPMSLACAAGAAVGYAFALISFAGPLRRLGGFTLGDFFEMRYGGQAIRIVYSLITVVFFFVYLIPQLKGGGLVLQYLLGLPYWQGVILIGFVYVIYVVLGGMLAITWTDFIQGLLMFLFAVGLGAFILAEFGGSIGNVLQSAVAADPHFAYLSPKMSFWSVLGFALSMVFFMGASPHVVMRQYTVRNPHAGRVSVLIAVIMMDIFVGLFAYTMILAAAKIHLPPLKDPDFITLAVMDRYFSPILKGLSVAAILAAIQSTTDAMLLAIGAAVGHDIYKRLIRPGAEAKSVFWVARVVMLVAGILAIIIALRPPGLIGVIVGLITGGIGASFFFPLWLGIWWERTTRAGALAGMVGGFVAFVVFQLGGLVPLFTAALVGVAASLVVTVVVSLLTAPATDEVRQLVKQIRA</sequence>
<gene>
    <name evidence="15" type="ORF">J2Z49_002421</name>
</gene>
<dbReference type="InterPro" id="IPR001734">
    <property type="entry name" value="Na/solute_symporter"/>
</dbReference>
<dbReference type="PANTHER" id="PTHR48086:SF3">
    <property type="entry name" value="SODIUM_PROLINE SYMPORTER"/>
    <property type="match status" value="1"/>
</dbReference>
<feature type="transmembrane region" description="Helical" evidence="14">
    <location>
        <begin position="117"/>
        <end position="136"/>
    </location>
</feature>
<dbReference type="InterPro" id="IPR038377">
    <property type="entry name" value="Na/Glc_symporter_sf"/>
</dbReference>
<evidence type="ECO:0000256" key="7">
    <source>
        <dbReference type="ARBA" id="ARBA00022989"/>
    </source>
</evidence>
<keyword evidence="6" id="KW-0769">Symport</keyword>
<protein>
    <submittedName>
        <fullName evidence="15">SSS family transporter</fullName>
    </submittedName>
</protein>
<dbReference type="Gene3D" id="1.20.1730.10">
    <property type="entry name" value="Sodium/glucose cotransporter"/>
    <property type="match status" value="1"/>
</dbReference>
<dbReference type="PROSITE" id="PS00456">
    <property type="entry name" value="NA_SOLUT_SYMP_1"/>
    <property type="match status" value="1"/>
</dbReference>
<feature type="transmembrane region" description="Helical" evidence="14">
    <location>
        <begin position="417"/>
        <end position="435"/>
    </location>
</feature>
<dbReference type="EMBL" id="JAUSUX010000023">
    <property type="protein sequence ID" value="MDQ0287300.1"/>
    <property type="molecule type" value="Genomic_DNA"/>
</dbReference>
<keyword evidence="5 14" id="KW-0812">Transmembrane</keyword>
<comment type="catalytic activity">
    <reaction evidence="12">
        <text>L-proline(in) + Na(+)(in) = L-proline(out) + Na(+)(out)</text>
        <dbReference type="Rhea" id="RHEA:28967"/>
        <dbReference type="ChEBI" id="CHEBI:29101"/>
        <dbReference type="ChEBI" id="CHEBI:60039"/>
    </reaction>
</comment>
<feature type="transmembrane region" description="Helical" evidence="14">
    <location>
        <begin position="362"/>
        <end position="380"/>
    </location>
</feature>
<keyword evidence="9" id="KW-0406">Ion transport</keyword>
<feature type="transmembrane region" description="Helical" evidence="14">
    <location>
        <begin position="74"/>
        <end position="97"/>
    </location>
</feature>
<dbReference type="InterPro" id="IPR018212">
    <property type="entry name" value="Na/solute_symporter_CS"/>
</dbReference>
<keyword evidence="10 14" id="KW-0472">Membrane</keyword>
<feature type="transmembrane region" description="Helical" evidence="14">
    <location>
        <begin position="185"/>
        <end position="207"/>
    </location>
</feature>
<evidence type="ECO:0000256" key="8">
    <source>
        <dbReference type="ARBA" id="ARBA00023053"/>
    </source>
</evidence>
<evidence type="ECO:0000256" key="6">
    <source>
        <dbReference type="ARBA" id="ARBA00022847"/>
    </source>
</evidence>
<dbReference type="InterPro" id="IPR050277">
    <property type="entry name" value="Sodium:Solute_Symporter"/>
</dbReference>
<proteinExistence type="inferred from homology"/>
<feature type="transmembrane region" description="Helical" evidence="14">
    <location>
        <begin position="266"/>
        <end position="289"/>
    </location>
</feature>
<evidence type="ECO:0000256" key="9">
    <source>
        <dbReference type="ARBA" id="ARBA00023065"/>
    </source>
</evidence>
<feature type="transmembrane region" description="Helical" evidence="14">
    <location>
        <begin position="227"/>
        <end position="245"/>
    </location>
</feature>
<dbReference type="Proteomes" id="UP001225644">
    <property type="component" value="Unassembled WGS sequence"/>
</dbReference>
<keyword evidence="8" id="KW-0915">Sodium</keyword>
<evidence type="ECO:0000256" key="14">
    <source>
        <dbReference type="SAM" id="Phobius"/>
    </source>
</evidence>
<accession>A0ABU0B3K5</accession>
<keyword evidence="4" id="KW-1003">Cell membrane</keyword>
<dbReference type="PROSITE" id="PS50283">
    <property type="entry name" value="NA_SOLUT_SYMP_3"/>
    <property type="match status" value="1"/>
</dbReference>
<evidence type="ECO:0000256" key="4">
    <source>
        <dbReference type="ARBA" id="ARBA00022475"/>
    </source>
</evidence>
<evidence type="ECO:0000256" key="5">
    <source>
        <dbReference type="ARBA" id="ARBA00022692"/>
    </source>
</evidence>
<comment type="subcellular location">
    <subcellularLocation>
        <location evidence="1">Cell membrane</location>
        <topology evidence="1">Multi-pass membrane protein</topology>
    </subcellularLocation>
</comment>
<reference evidence="15 16" key="1">
    <citation type="submission" date="2023-07" db="EMBL/GenBank/DDBJ databases">
        <title>Genomic Encyclopedia of Type Strains, Phase IV (KMG-IV): sequencing the most valuable type-strain genomes for metagenomic binning, comparative biology and taxonomic classification.</title>
        <authorList>
            <person name="Goeker M."/>
        </authorList>
    </citation>
    <scope>NUCLEOTIDE SEQUENCE [LARGE SCALE GENOMIC DNA]</scope>
    <source>
        <strain evidence="15 16">DSM 12396</strain>
    </source>
</reference>
<dbReference type="Pfam" id="PF00474">
    <property type="entry name" value="SSF"/>
    <property type="match status" value="1"/>
</dbReference>